<keyword evidence="1" id="KW-0378">Hydrolase</keyword>
<evidence type="ECO:0000313" key="3">
    <source>
        <dbReference type="Proteomes" id="UP000586119"/>
    </source>
</evidence>
<comment type="caution">
    <text evidence="2">The sequence shown here is derived from an EMBL/GenBank/DDBJ whole genome shotgun (WGS) entry which is preliminary data.</text>
</comment>
<dbReference type="EMBL" id="JACCDF010000001">
    <property type="protein sequence ID" value="NYS59190.1"/>
    <property type="molecule type" value="Genomic_DNA"/>
</dbReference>
<organism evidence="2 3">
    <name type="scientific">Vreelandella salicampi</name>
    <dbReference type="NCBI Taxonomy" id="1449798"/>
    <lineage>
        <taxon>Bacteria</taxon>
        <taxon>Pseudomonadati</taxon>
        <taxon>Pseudomonadota</taxon>
        <taxon>Gammaproteobacteria</taxon>
        <taxon>Oceanospirillales</taxon>
        <taxon>Halomonadaceae</taxon>
        <taxon>Vreelandella</taxon>
    </lineage>
</organism>
<sequence>MAKTTFRLLPEWHPQDAVQLTWPHPDGDWALLLSRIEATLERIVLASVRYQRVLISAPDSATQTRLAQTFAAYGVAPHLLCILAAASDDTWARDHGPISVANAQGELCLLDYQFTGWGGKFPATRDNKLTHRLNEADVWACPVASRDIVLEGGGIETDGLGTLLTTEACLLNPNRNTELSRDDIEAELARDLGIERFLWLKNGYLEGDDTDSHIDTLARFCAPDTIAYVRCDNPTDPHFSALKAMEAELQAFHQVNGEPYRLIPLPWPEPCYDPEDGHRLPATYANFLIINDAVLVPSYADPADVVALNALALAFPEHTLIPIDCTSVIRQHGSLHCLTMQLPQGSVNHALFAQESS</sequence>
<dbReference type="InterPro" id="IPR007466">
    <property type="entry name" value="Peptidyl-Arg-deiminase_porph"/>
</dbReference>
<dbReference type="GO" id="GO:0004668">
    <property type="term" value="F:protein-arginine deiminase activity"/>
    <property type="evidence" value="ECO:0007669"/>
    <property type="project" value="InterPro"/>
</dbReference>
<protein>
    <submittedName>
        <fullName evidence="2">Agmatine deiminase family protein</fullName>
    </submittedName>
</protein>
<accession>A0A7Z0LHS8</accession>
<dbReference type="PANTHER" id="PTHR31377:SF0">
    <property type="entry name" value="AGMATINE DEIMINASE-RELATED"/>
    <property type="match status" value="1"/>
</dbReference>
<evidence type="ECO:0000313" key="2">
    <source>
        <dbReference type="EMBL" id="NYS59190.1"/>
    </source>
</evidence>
<reference evidence="2 3" key="1">
    <citation type="journal article" date="2015" name="Int. J. Syst. Evol. Microbiol.">
        <title>Halomonas salicampi sp. nov., a halotolerant and alkalitolerant bacterium isolated from a saltern soil.</title>
        <authorList>
            <person name="Lee J.C."/>
            <person name="Kim Y.S."/>
            <person name="Yun B.S."/>
            <person name="Whang K.S."/>
        </authorList>
    </citation>
    <scope>NUCLEOTIDE SEQUENCE [LARGE SCALE GENOMIC DNA]</scope>
    <source>
        <strain evidence="2 3">BH103</strain>
    </source>
</reference>
<gene>
    <name evidence="2" type="ORF">HZS81_00195</name>
</gene>
<dbReference type="GO" id="GO:0009446">
    <property type="term" value="P:putrescine biosynthetic process"/>
    <property type="evidence" value="ECO:0007669"/>
    <property type="project" value="InterPro"/>
</dbReference>
<keyword evidence="3" id="KW-1185">Reference proteome</keyword>
<dbReference type="Pfam" id="PF04371">
    <property type="entry name" value="PAD_porph"/>
    <property type="match status" value="1"/>
</dbReference>
<proteinExistence type="predicted"/>
<dbReference type="RefSeq" id="WP_179928545.1">
    <property type="nucleotide sequence ID" value="NZ_JACCDF010000001.1"/>
</dbReference>
<dbReference type="SUPFAM" id="SSF55909">
    <property type="entry name" value="Pentein"/>
    <property type="match status" value="1"/>
</dbReference>
<dbReference type="PANTHER" id="PTHR31377">
    <property type="entry name" value="AGMATINE DEIMINASE-RELATED"/>
    <property type="match status" value="1"/>
</dbReference>
<name>A0A7Z0LHS8_9GAMM</name>
<dbReference type="Gene3D" id="3.75.10.10">
    <property type="entry name" value="L-arginine/glycine Amidinotransferase, Chain A"/>
    <property type="match status" value="1"/>
</dbReference>
<dbReference type="AlphaFoldDB" id="A0A7Z0LHS8"/>
<dbReference type="Proteomes" id="UP000586119">
    <property type="component" value="Unassembled WGS sequence"/>
</dbReference>
<dbReference type="GO" id="GO:0047632">
    <property type="term" value="F:agmatine deiminase activity"/>
    <property type="evidence" value="ECO:0007669"/>
    <property type="project" value="TreeGrafter"/>
</dbReference>
<evidence type="ECO:0000256" key="1">
    <source>
        <dbReference type="ARBA" id="ARBA00022801"/>
    </source>
</evidence>